<feature type="region of interest" description="Disordered" evidence="2">
    <location>
        <begin position="327"/>
        <end position="385"/>
    </location>
</feature>
<evidence type="ECO:0000313" key="4">
    <source>
        <dbReference type="Proteomes" id="UP001479436"/>
    </source>
</evidence>
<proteinExistence type="predicted"/>
<feature type="coiled-coil region" evidence="1">
    <location>
        <begin position="142"/>
        <end position="210"/>
    </location>
</feature>
<keyword evidence="4" id="KW-1185">Reference proteome</keyword>
<evidence type="ECO:0000313" key="3">
    <source>
        <dbReference type="EMBL" id="KAK9712000.1"/>
    </source>
</evidence>
<dbReference type="EMBL" id="JASJQH010007241">
    <property type="protein sequence ID" value="KAK9712000.1"/>
    <property type="molecule type" value="Genomic_DNA"/>
</dbReference>
<reference evidence="3 4" key="1">
    <citation type="submission" date="2023-04" db="EMBL/GenBank/DDBJ databases">
        <title>Genome of Basidiobolus ranarum AG-B5.</title>
        <authorList>
            <person name="Stajich J.E."/>
            <person name="Carter-House D."/>
            <person name="Gryganskyi A."/>
        </authorList>
    </citation>
    <scope>NUCLEOTIDE SEQUENCE [LARGE SCALE GENOMIC DNA]</scope>
    <source>
        <strain evidence="3 4">AG-B5</strain>
    </source>
</reference>
<keyword evidence="1" id="KW-0175">Coiled coil</keyword>
<dbReference type="Proteomes" id="UP001479436">
    <property type="component" value="Unassembled WGS sequence"/>
</dbReference>
<name>A0ABR2W049_9FUNG</name>
<sequence>MDFSAEDYLRASNELLMTCIGKINLPNQETSLNVTSMSSDLHSIASAPQGSSVPSSPSLCSSHSLSPVYSLSPKSIYDRLEFYEDTNLHIDQHLEENQKLRQEVAKYQLRVKKLEEELYQKNGTSEVDIRSLVQKTLQSALLDKERNRREADKERHKREELEAKLAQINMEYLKVDEEVNFDLHDKKEQIKTLQNQLVEAIQDIDHLQELNEETVNLLRHLYFRIPDFFLLSDEQNNTAEKHLEPGSSKFTLDNFVSKVTNLIDESHQMVDKILTLQTKNEQLASQLKIIQEPDYHETCIVEDVSDSDEDNINSRFKKGLNNQYNSDSIAEEESEASKESLFPLEDEEAQSHMLTFGTSKELDSSKSLLNHSSSREADVEMPWWN</sequence>
<accession>A0ABR2W049</accession>
<evidence type="ECO:0000256" key="2">
    <source>
        <dbReference type="SAM" id="MobiDB-lite"/>
    </source>
</evidence>
<evidence type="ECO:0000256" key="1">
    <source>
        <dbReference type="SAM" id="Coils"/>
    </source>
</evidence>
<protein>
    <submittedName>
        <fullName evidence="3">Uncharacterized protein</fullName>
    </submittedName>
</protein>
<feature type="coiled-coil region" evidence="1">
    <location>
        <begin position="83"/>
        <end position="117"/>
    </location>
</feature>
<comment type="caution">
    <text evidence="3">The sequence shown here is derived from an EMBL/GenBank/DDBJ whole genome shotgun (WGS) entry which is preliminary data.</text>
</comment>
<gene>
    <name evidence="3" type="ORF">K7432_007418</name>
</gene>
<organism evidence="3 4">
    <name type="scientific">Basidiobolus ranarum</name>
    <dbReference type="NCBI Taxonomy" id="34480"/>
    <lineage>
        <taxon>Eukaryota</taxon>
        <taxon>Fungi</taxon>
        <taxon>Fungi incertae sedis</taxon>
        <taxon>Zoopagomycota</taxon>
        <taxon>Entomophthoromycotina</taxon>
        <taxon>Basidiobolomycetes</taxon>
        <taxon>Basidiobolales</taxon>
        <taxon>Basidiobolaceae</taxon>
        <taxon>Basidiobolus</taxon>
    </lineage>
</organism>